<feature type="compositionally biased region" description="Acidic residues" evidence="1">
    <location>
        <begin position="442"/>
        <end position="451"/>
    </location>
</feature>
<feature type="compositionally biased region" description="Basic and acidic residues" evidence="1">
    <location>
        <begin position="532"/>
        <end position="558"/>
    </location>
</feature>
<keyword evidence="4" id="KW-1185">Reference proteome</keyword>
<gene>
    <name evidence="3" type="ORF">ACJMK2_036125</name>
</gene>
<feature type="compositionally biased region" description="Basic and acidic residues" evidence="1">
    <location>
        <begin position="573"/>
        <end position="583"/>
    </location>
</feature>
<sequence length="595" mass="66498">MNSLARFACYRVSHSLRFRQGYRVFPIISSYLIVPQLRIVTGIKMQSRDKANGSDKHEERGDSGKRMTRSEVGQKEKENREFYLHMSLEEKRKLYKCSKKYKILKDILTWDEYYHKYKADLLKKLRKKKTKPQYPVNAEINRKVSIWKGDITTLEIDAIVNAANSSLLGGGGVDGAIHEAAGKKLFEECVTLHGCKTGEAKITGGYKLPAKYVIHTVGPIGEKEMLLTSAYESCLKIMMENKLRTLALPCISTGIYGYDNEKACHVALKVVREFLTANTDSVDRVIFCLFLAKDVDLYEENMQIYFPVETVVTSKLEGSSGSSEEKANTDSKEKSQEVKQKETERSKDKPKVLGSSGSSEEKANTDPTKKSQEVKQKETGRAGKKPKVLGSSGSSEEKANIDPNEKSQEDKQKETGSAGKKPKVLDEEGNSSDVEMKTEPETNSEIETDSDSPEKENIKASESEGKEKTSSDADKEKSTETIKSKTHDKDSLQSKENKKSLKVKDKEEKSKDVEMKEIKSTEKSKLKIKGGSQEKEKFKSSESEGHDMETESIDKSSEDAQAVPGIPNVSKNESGDKETEGKQFGKCNPVQASRM</sequence>
<dbReference type="AlphaFoldDB" id="A0ABD3WHD7"/>
<feature type="compositionally biased region" description="Basic and acidic residues" evidence="1">
    <location>
        <begin position="359"/>
        <end position="381"/>
    </location>
</feature>
<dbReference type="Gene3D" id="3.40.220.10">
    <property type="entry name" value="Leucine Aminopeptidase, subunit E, domain 1"/>
    <property type="match status" value="1"/>
</dbReference>
<organism evidence="3 4">
    <name type="scientific">Sinanodonta woodiana</name>
    <name type="common">Chinese pond mussel</name>
    <name type="synonym">Anodonta woodiana</name>
    <dbReference type="NCBI Taxonomy" id="1069815"/>
    <lineage>
        <taxon>Eukaryota</taxon>
        <taxon>Metazoa</taxon>
        <taxon>Spiralia</taxon>
        <taxon>Lophotrochozoa</taxon>
        <taxon>Mollusca</taxon>
        <taxon>Bivalvia</taxon>
        <taxon>Autobranchia</taxon>
        <taxon>Heteroconchia</taxon>
        <taxon>Palaeoheterodonta</taxon>
        <taxon>Unionida</taxon>
        <taxon>Unionoidea</taxon>
        <taxon>Unionidae</taxon>
        <taxon>Unioninae</taxon>
        <taxon>Sinanodonta</taxon>
    </lineage>
</organism>
<feature type="region of interest" description="Disordered" evidence="1">
    <location>
        <begin position="317"/>
        <end position="595"/>
    </location>
</feature>
<feature type="domain" description="Macro" evidence="2">
    <location>
        <begin position="131"/>
        <end position="306"/>
    </location>
</feature>
<feature type="compositionally biased region" description="Basic and acidic residues" evidence="1">
    <location>
        <begin position="395"/>
        <end position="414"/>
    </location>
</feature>
<reference evidence="3 4" key="1">
    <citation type="submission" date="2024-11" db="EMBL/GenBank/DDBJ databases">
        <title>Chromosome-level genome assembly of the freshwater bivalve Anodonta woodiana.</title>
        <authorList>
            <person name="Chen X."/>
        </authorList>
    </citation>
    <scope>NUCLEOTIDE SEQUENCE [LARGE SCALE GENOMIC DNA]</scope>
    <source>
        <strain evidence="3">MN2024</strain>
        <tissue evidence="3">Gills</tissue>
    </source>
</reference>
<dbReference type="SMART" id="SM00506">
    <property type="entry name" value="A1pp"/>
    <property type="match status" value="1"/>
</dbReference>
<evidence type="ECO:0000259" key="2">
    <source>
        <dbReference type="PROSITE" id="PS51154"/>
    </source>
</evidence>
<dbReference type="CDD" id="cd02908">
    <property type="entry name" value="Macro_OAADPr_deacetylase"/>
    <property type="match status" value="1"/>
</dbReference>
<evidence type="ECO:0000256" key="1">
    <source>
        <dbReference type="SAM" id="MobiDB-lite"/>
    </source>
</evidence>
<name>A0ABD3WHD7_SINWO</name>
<proteinExistence type="predicted"/>
<feature type="region of interest" description="Disordered" evidence="1">
    <location>
        <begin position="48"/>
        <end position="74"/>
    </location>
</feature>
<dbReference type="SUPFAM" id="SSF52949">
    <property type="entry name" value="Macro domain-like"/>
    <property type="match status" value="1"/>
</dbReference>
<dbReference type="PANTHER" id="PTHR11106:SF27">
    <property type="entry name" value="MACRO DOMAIN-CONTAINING PROTEIN"/>
    <property type="match status" value="1"/>
</dbReference>
<dbReference type="PROSITE" id="PS51154">
    <property type="entry name" value="MACRO"/>
    <property type="match status" value="1"/>
</dbReference>
<comment type="caution">
    <text evidence="3">The sequence shown here is derived from an EMBL/GenBank/DDBJ whole genome shotgun (WGS) entry which is preliminary data.</text>
</comment>
<evidence type="ECO:0000313" key="4">
    <source>
        <dbReference type="Proteomes" id="UP001634394"/>
    </source>
</evidence>
<dbReference type="Proteomes" id="UP001634394">
    <property type="component" value="Unassembled WGS sequence"/>
</dbReference>
<evidence type="ECO:0000313" key="3">
    <source>
        <dbReference type="EMBL" id="KAL3872956.1"/>
    </source>
</evidence>
<dbReference type="EMBL" id="JBJQND010000006">
    <property type="protein sequence ID" value="KAL3872956.1"/>
    <property type="molecule type" value="Genomic_DNA"/>
</dbReference>
<dbReference type="PANTHER" id="PTHR11106">
    <property type="entry name" value="GANGLIOSIDE INDUCED DIFFERENTIATION ASSOCIATED PROTEIN 2-RELATED"/>
    <property type="match status" value="1"/>
</dbReference>
<accession>A0ABD3WHD7</accession>
<dbReference type="Pfam" id="PF01661">
    <property type="entry name" value="Macro"/>
    <property type="match status" value="1"/>
</dbReference>
<dbReference type="InterPro" id="IPR002589">
    <property type="entry name" value="Macro_dom"/>
</dbReference>
<feature type="compositionally biased region" description="Basic and acidic residues" evidence="1">
    <location>
        <begin position="323"/>
        <end position="351"/>
    </location>
</feature>
<protein>
    <recommendedName>
        <fullName evidence="2">Macro domain-containing protein</fullName>
    </recommendedName>
</protein>
<dbReference type="InterPro" id="IPR043472">
    <property type="entry name" value="Macro_dom-like"/>
</dbReference>
<feature type="compositionally biased region" description="Basic and acidic residues" evidence="1">
    <location>
        <begin position="452"/>
        <end position="525"/>
    </location>
</feature>